<dbReference type="GO" id="GO:0016020">
    <property type="term" value="C:membrane"/>
    <property type="evidence" value="ECO:0007669"/>
    <property type="project" value="UniProtKB-SubCell"/>
</dbReference>
<evidence type="ECO:0000313" key="7">
    <source>
        <dbReference type="EMBL" id="RZQ64159.1"/>
    </source>
</evidence>
<feature type="transmembrane region" description="Helical" evidence="5">
    <location>
        <begin position="186"/>
        <end position="204"/>
    </location>
</feature>
<evidence type="ECO:0000256" key="4">
    <source>
        <dbReference type="ARBA" id="ARBA00023136"/>
    </source>
</evidence>
<evidence type="ECO:0000256" key="1">
    <source>
        <dbReference type="ARBA" id="ARBA00004141"/>
    </source>
</evidence>
<organism evidence="7 8">
    <name type="scientific">Amycolatopsis suaedae</name>
    <dbReference type="NCBI Taxonomy" id="2510978"/>
    <lineage>
        <taxon>Bacteria</taxon>
        <taxon>Bacillati</taxon>
        <taxon>Actinomycetota</taxon>
        <taxon>Actinomycetes</taxon>
        <taxon>Pseudonocardiales</taxon>
        <taxon>Pseudonocardiaceae</taxon>
        <taxon>Amycolatopsis</taxon>
    </lineage>
</organism>
<feature type="transmembrane region" description="Helical" evidence="5">
    <location>
        <begin position="96"/>
        <end position="125"/>
    </location>
</feature>
<comment type="caution">
    <text evidence="7">The sequence shown here is derived from an EMBL/GenBank/DDBJ whole genome shotgun (WGS) entry which is preliminary data.</text>
</comment>
<feature type="transmembrane region" description="Helical" evidence="5">
    <location>
        <begin position="161"/>
        <end position="180"/>
    </location>
</feature>
<proteinExistence type="predicted"/>
<keyword evidence="8" id="KW-1185">Reference proteome</keyword>
<sequence>MTVMARPLRLGLAETKLLFRGKITLFSALVAPVGLCVLSWFSDRDNPPERWGPLLGSRFVLLLLLSVFMTSMMVFTGRRQSLVLKRLRTSELSDAGVIAGITAPMVVLGLGQLLLYFGFCVAIGAPMPENPLLVLLGVVLGVFTALAAGMATAALSKSVEATHITSFPVVILVMTGLFLQDVANEAVALGASVMPLIGAGDLVVKGWSGAAAGAAFDQLPGVSLGLASTALWAVVFGLVIAGFFRWEPRP</sequence>
<keyword evidence="4 5" id="KW-0472">Membrane</keyword>
<dbReference type="EMBL" id="SFCC01000004">
    <property type="protein sequence ID" value="RZQ64159.1"/>
    <property type="molecule type" value="Genomic_DNA"/>
</dbReference>
<comment type="subcellular location">
    <subcellularLocation>
        <location evidence="1">Membrane</location>
        <topology evidence="1">Multi-pass membrane protein</topology>
    </subcellularLocation>
</comment>
<evidence type="ECO:0000256" key="3">
    <source>
        <dbReference type="ARBA" id="ARBA00022989"/>
    </source>
</evidence>
<feature type="transmembrane region" description="Helical" evidence="5">
    <location>
        <begin position="131"/>
        <end position="154"/>
    </location>
</feature>
<evidence type="ECO:0000256" key="2">
    <source>
        <dbReference type="ARBA" id="ARBA00022692"/>
    </source>
</evidence>
<dbReference type="OrthoDB" id="3399482at2"/>
<keyword evidence="2 5" id="KW-0812">Transmembrane</keyword>
<accession>A0A4Q7JA71</accession>
<gene>
    <name evidence="7" type="ORF">EWH70_09190</name>
</gene>
<name>A0A4Q7JA71_9PSEU</name>
<reference evidence="7 8" key="1">
    <citation type="submission" date="2019-02" db="EMBL/GenBank/DDBJ databases">
        <title>Draft genome sequence of Amycolatopsis sp. 8-3EHSu isolated from roots of Suaeda maritima.</title>
        <authorList>
            <person name="Duangmal K."/>
            <person name="Chantavorakit T."/>
        </authorList>
    </citation>
    <scope>NUCLEOTIDE SEQUENCE [LARGE SCALE GENOMIC DNA]</scope>
    <source>
        <strain evidence="7 8">8-3EHSu</strain>
    </source>
</reference>
<evidence type="ECO:0000259" key="6">
    <source>
        <dbReference type="Pfam" id="PF12698"/>
    </source>
</evidence>
<dbReference type="RefSeq" id="WP_130474871.1">
    <property type="nucleotide sequence ID" value="NZ_SFCC01000004.1"/>
</dbReference>
<feature type="transmembrane region" description="Helical" evidence="5">
    <location>
        <begin position="54"/>
        <end position="75"/>
    </location>
</feature>
<keyword evidence="3 5" id="KW-1133">Transmembrane helix</keyword>
<dbReference type="Pfam" id="PF12698">
    <property type="entry name" value="ABC2_membrane_3"/>
    <property type="match status" value="1"/>
</dbReference>
<dbReference type="InterPro" id="IPR013525">
    <property type="entry name" value="ABC2_TM"/>
</dbReference>
<evidence type="ECO:0000313" key="8">
    <source>
        <dbReference type="Proteomes" id="UP000292003"/>
    </source>
</evidence>
<evidence type="ECO:0000256" key="5">
    <source>
        <dbReference type="SAM" id="Phobius"/>
    </source>
</evidence>
<dbReference type="Proteomes" id="UP000292003">
    <property type="component" value="Unassembled WGS sequence"/>
</dbReference>
<dbReference type="AlphaFoldDB" id="A0A4Q7JA71"/>
<feature type="transmembrane region" description="Helical" evidence="5">
    <location>
        <begin position="21"/>
        <end position="42"/>
    </location>
</feature>
<dbReference type="GO" id="GO:0140359">
    <property type="term" value="F:ABC-type transporter activity"/>
    <property type="evidence" value="ECO:0007669"/>
    <property type="project" value="InterPro"/>
</dbReference>
<feature type="transmembrane region" description="Helical" evidence="5">
    <location>
        <begin position="224"/>
        <end position="244"/>
    </location>
</feature>
<protein>
    <recommendedName>
        <fullName evidence="6">ABC-2 type transporter transmembrane domain-containing protein</fullName>
    </recommendedName>
</protein>
<feature type="domain" description="ABC-2 type transporter transmembrane" evidence="6">
    <location>
        <begin position="52"/>
        <end position="239"/>
    </location>
</feature>